<keyword evidence="8" id="KW-0520">NAD</keyword>
<dbReference type="GO" id="GO:0016491">
    <property type="term" value="F:oxidoreductase activity"/>
    <property type="evidence" value="ECO:0007669"/>
    <property type="project" value="UniProtKB-KW"/>
</dbReference>
<keyword evidence="20" id="KW-1185">Reference proteome</keyword>
<name>A0ABR4N5U8_9FUNG</name>
<evidence type="ECO:0000256" key="17">
    <source>
        <dbReference type="SAM" id="MobiDB-lite"/>
    </source>
</evidence>
<evidence type="ECO:0000256" key="11">
    <source>
        <dbReference type="ARBA" id="ARBA00047287"/>
    </source>
</evidence>
<accession>A0ABR4N5U8</accession>
<dbReference type="Proteomes" id="UP001527925">
    <property type="component" value="Unassembled WGS sequence"/>
</dbReference>
<dbReference type="PANTHER" id="PTHR11082:SF5">
    <property type="entry name" value="TRNA-DIHYDROURIDINE(16_17) SYNTHASE [NAD(P)(+)]-LIKE"/>
    <property type="match status" value="1"/>
</dbReference>
<dbReference type="InterPro" id="IPR018517">
    <property type="entry name" value="tRNA_hU_synthase_CS"/>
</dbReference>
<evidence type="ECO:0000256" key="3">
    <source>
        <dbReference type="ARBA" id="ARBA00022643"/>
    </source>
</evidence>
<protein>
    <recommendedName>
        <fullName evidence="10">tRNA-dihydrouridine(16/17) synthase [NAD(P)(+)]</fullName>
        <ecNumber evidence="10">1.3.1.88</ecNumber>
    </recommendedName>
</protein>
<keyword evidence="7 19" id="KW-0560">Oxidoreductase</keyword>
<dbReference type="PROSITE" id="PS01136">
    <property type="entry name" value="UPF0034"/>
    <property type="match status" value="1"/>
</dbReference>
<reference evidence="19 20" key="1">
    <citation type="submission" date="2023-09" db="EMBL/GenBank/DDBJ databases">
        <title>Pangenome analysis of Batrachochytrium dendrobatidis and related Chytrids.</title>
        <authorList>
            <person name="Yacoub M.N."/>
            <person name="Stajich J.E."/>
            <person name="James T.Y."/>
        </authorList>
    </citation>
    <scope>NUCLEOTIDE SEQUENCE [LARGE SCALE GENOMIC DNA]</scope>
    <source>
        <strain evidence="19 20">JEL0888</strain>
    </source>
</reference>
<dbReference type="Gene3D" id="3.20.20.70">
    <property type="entry name" value="Aldolase class I"/>
    <property type="match status" value="1"/>
</dbReference>
<dbReference type="InterPro" id="IPR013785">
    <property type="entry name" value="Aldolase_TIM"/>
</dbReference>
<feature type="compositionally biased region" description="Basic and acidic residues" evidence="17">
    <location>
        <begin position="359"/>
        <end position="379"/>
    </location>
</feature>
<feature type="compositionally biased region" description="Low complexity" evidence="17">
    <location>
        <begin position="393"/>
        <end position="406"/>
    </location>
</feature>
<gene>
    <name evidence="19" type="primary">DUS1</name>
    <name evidence="19" type="ORF">HK105_205605</name>
</gene>
<comment type="catalytic activity">
    <reaction evidence="15">
        <text>a 5,6-dihydrouridine in mRNA + NADP(+) = a uridine in mRNA + NADPH + H(+)</text>
        <dbReference type="Rhea" id="RHEA:69855"/>
        <dbReference type="Rhea" id="RHEA-COMP:14658"/>
        <dbReference type="Rhea" id="RHEA-COMP:17789"/>
        <dbReference type="ChEBI" id="CHEBI:15378"/>
        <dbReference type="ChEBI" id="CHEBI:57783"/>
        <dbReference type="ChEBI" id="CHEBI:58349"/>
        <dbReference type="ChEBI" id="CHEBI:65315"/>
        <dbReference type="ChEBI" id="CHEBI:74443"/>
    </reaction>
    <physiologicalReaction direction="right-to-left" evidence="15">
        <dbReference type="Rhea" id="RHEA:69857"/>
    </physiologicalReaction>
</comment>
<comment type="similarity">
    <text evidence="9">Belongs to the Dus family. Dus1 subfamily.</text>
</comment>
<feature type="region of interest" description="Disordered" evidence="17">
    <location>
        <begin position="359"/>
        <end position="418"/>
    </location>
</feature>
<evidence type="ECO:0000256" key="10">
    <source>
        <dbReference type="ARBA" id="ARBA00038890"/>
    </source>
</evidence>
<evidence type="ECO:0000256" key="4">
    <source>
        <dbReference type="ARBA" id="ARBA00022664"/>
    </source>
</evidence>
<evidence type="ECO:0000259" key="18">
    <source>
        <dbReference type="Pfam" id="PF01207"/>
    </source>
</evidence>
<evidence type="ECO:0000256" key="6">
    <source>
        <dbReference type="ARBA" id="ARBA00022857"/>
    </source>
</evidence>
<dbReference type="SUPFAM" id="SSF51395">
    <property type="entry name" value="FMN-linked oxidoreductases"/>
    <property type="match status" value="1"/>
</dbReference>
<evidence type="ECO:0000256" key="1">
    <source>
        <dbReference type="ARBA" id="ARBA00001917"/>
    </source>
</evidence>
<sequence>MATKLRGFELYKALGSPKHIVAPMVEQSELAWRILSRRYGAELCYTPMFHARLFSEDPKYRATHFTTNAEDRPLVVQFCANDPQTLLQAAKLVETQCDAVDLNLGCPQGIAKKGNYGAFLMEDWDLIASMVRTLHENLAIPVTCKIRVFPEVEKTIAYAKMLQDAGCQLLTVHGRLREQKGQLTGLADWSQIKRVKEVLTIPVFANGNILYKEDVARCIAETGVDGVMSAEGNLYNPAIFSGKFPPTCEVAQEFLDIYRDHPNSSDGSMIKAHLFKMFHACLALHPEMRERLGRSQSFEDLQAFVDEMKRRVQIPADAPEFDPLAAPVDSRGVREVPHWLLQPFVRPDVEVVREKLRASTEANAREAASRRSEKRKKAEASGPGSPQVPSGTSSPAAAAAAAAASATHEPKRRKGKTLCPGCKNIGSDRCAFQMCKACCRANALENARKLGIAEEPGQIVCESHKTSAVKKPVARLENGGAACGNGAEQAAASEAGMAPMDAAAQ</sequence>
<evidence type="ECO:0000256" key="8">
    <source>
        <dbReference type="ARBA" id="ARBA00023027"/>
    </source>
</evidence>
<evidence type="ECO:0000256" key="12">
    <source>
        <dbReference type="ARBA" id="ARBA00047652"/>
    </source>
</evidence>
<comment type="catalytic activity">
    <reaction evidence="12">
        <text>5,6-dihydrouridine(16) in tRNA + NADP(+) = uridine(16) in tRNA + NADPH + H(+)</text>
        <dbReference type="Rhea" id="RHEA:53376"/>
        <dbReference type="Rhea" id="RHEA-COMP:13543"/>
        <dbReference type="Rhea" id="RHEA-COMP:13544"/>
        <dbReference type="ChEBI" id="CHEBI:15378"/>
        <dbReference type="ChEBI" id="CHEBI:57783"/>
        <dbReference type="ChEBI" id="CHEBI:58349"/>
        <dbReference type="ChEBI" id="CHEBI:65315"/>
        <dbReference type="ChEBI" id="CHEBI:74443"/>
        <dbReference type="EC" id="1.3.1.88"/>
    </reaction>
    <physiologicalReaction direction="right-to-left" evidence="12">
        <dbReference type="Rhea" id="RHEA:53378"/>
    </physiologicalReaction>
</comment>
<evidence type="ECO:0000256" key="7">
    <source>
        <dbReference type="ARBA" id="ARBA00023002"/>
    </source>
</evidence>
<proteinExistence type="inferred from homology"/>
<comment type="catalytic activity">
    <reaction evidence="16">
        <text>5,6-dihydrouridine(17) in tRNA + NADP(+) = uridine(17) in tRNA + NADPH + H(+)</text>
        <dbReference type="Rhea" id="RHEA:53368"/>
        <dbReference type="Rhea" id="RHEA-COMP:13541"/>
        <dbReference type="Rhea" id="RHEA-COMP:13542"/>
        <dbReference type="ChEBI" id="CHEBI:15378"/>
        <dbReference type="ChEBI" id="CHEBI:57783"/>
        <dbReference type="ChEBI" id="CHEBI:58349"/>
        <dbReference type="ChEBI" id="CHEBI:65315"/>
        <dbReference type="ChEBI" id="CHEBI:74443"/>
        <dbReference type="EC" id="1.3.1.88"/>
    </reaction>
    <physiologicalReaction direction="right-to-left" evidence="16">
        <dbReference type="Rhea" id="RHEA:53370"/>
    </physiologicalReaction>
</comment>
<feature type="domain" description="DUS-like FMN-binding" evidence="18">
    <location>
        <begin position="21"/>
        <end position="263"/>
    </location>
</feature>
<evidence type="ECO:0000256" key="16">
    <source>
        <dbReference type="ARBA" id="ARBA00049467"/>
    </source>
</evidence>
<evidence type="ECO:0000256" key="2">
    <source>
        <dbReference type="ARBA" id="ARBA00022630"/>
    </source>
</evidence>
<evidence type="ECO:0000256" key="9">
    <source>
        <dbReference type="ARBA" id="ARBA00038313"/>
    </source>
</evidence>
<evidence type="ECO:0000256" key="5">
    <source>
        <dbReference type="ARBA" id="ARBA00022694"/>
    </source>
</evidence>
<organism evidence="19 20">
    <name type="scientific">Polyrhizophydium stewartii</name>
    <dbReference type="NCBI Taxonomy" id="2732419"/>
    <lineage>
        <taxon>Eukaryota</taxon>
        <taxon>Fungi</taxon>
        <taxon>Fungi incertae sedis</taxon>
        <taxon>Chytridiomycota</taxon>
        <taxon>Chytridiomycota incertae sedis</taxon>
        <taxon>Chytridiomycetes</taxon>
        <taxon>Rhizophydiales</taxon>
        <taxon>Rhizophydiales incertae sedis</taxon>
        <taxon>Polyrhizophydium</taxon>
    </lineage>
</organism>
<comment type="cofactor">
    <cofactor evidence="1">
        <name>FMN</name>
        <dbReference type="ChEBI" id="CHEBI:58210"/>
    </cofactor>
</comment>
<dbReference type="CDD" id="cd02801">
    <property type="entry name" value="DUS_like_FMN"/>
    <property type="match status" value="1"/>
</dbReference>
<keyword evidence="2" id="KW-0285">Flavoprotein</keyword>
<evidence type="ECO:0000313" key="19">
    <source>
        <dbReference type="EMBL" id="KAL2914863.1"/>
    </source>
</evidence>
<comment type="catalytic activity">
    <reaction evidence="13">
        <text>a 5,6-dihydrouridine in mRNA + NAD(+) = a uridine in mRNA + NADH + H(+)</text>
        <dbReference type="Rhea" id="RHEA:69851"/>
        <dbReference type="Rhea" id="RHEA-COMP:14658"/>
        <dbReference type="Rhea" id="RHEA-COMP:17789"/>
        <dbReference type="ChEBI" id="CHEBI:15378"/>
        <dbReference type="ChEBI" id="CHEBI:57540"/>
        <dbReference type="ChEBI" id="CHEBI:57945"/>
        <dbReference type="ChEBI" id="CHEBI:65315"/>
        <dbReference type="ChEBI" id="CHEBI:74443"/>
    </reaction>
    <physiologicalReaction direction="right-to-left" evidence="13">
        <dbReference type="Rhea" id="RHEA:69853"/>
    </physiologicalReaction>
</comment>
<keyword evidence="3" id="KW-0288">FMN</keyword>
<dbReference type="EMBL" id="JADGIZ020000029">
    <property type="protein sequence ID" value="KAL2914863.1"/>
    <property type="molecule type" value="Genomic_DNA"/>
</dbReference>
<comment type="catalytic activity">
    <reaction evidence="11">
        <text>5,6-dihydrouridine(17) in tRNA + NAD(+) = uridine(17) in tRNA + NADH + H(+)</text>
        <dbReference type="Rhea" id="RHEA:53372"/>
        <dbReference type="Rhea" id="RHEA-COMP:13541"/>
        <dbReference type="Rhea" id="RHEA-COMP:13542"/>
        <dbReference type="ChEBI" id="CHEBI:15378"/>
        <dbReference type="ChEBI" id="CHEBI:57540"/>
        <dbReference type="ChEBI" id="CHEBI:57945"/>
        <dbReference type="ChEBI" id="CHEBI:65315"/>
        <dbReference type="ChEBI" id="CHEBI:74443"/>
        <dbReference type="EC" id="1.3.1.88"/>
    </reaction>
    <physiologicalReaction direction="right-to-left" evidence="11">
        <dbReference type="Rhea" id="RHEA:53374"/>
    </physiologicalReaction>
</comment>
<keyword evidence="5" id="KW-0819">tRNA processing</keyword>
<evidence type="ECO:0000256" key="15">
    <source>
        <dbReference type="ARBA" id="ARBA00049447"/>
    </source>
</evidence>
<keyword evidence="4" id="KW-0507">mRNA processing</keyword>
<evidence type="ECO:0000313" key="20">
    <source>
        <dbReference type="Proteomes" id="UP001527925"/>
    </source>
</evidence>
<dbReference type="EC" id="1.3.1.88" evidence="10"/>
<evidence type="ECO:0000256" key="14">
    <source>
        <dbReference type="ARBA" id="ARBA00048934"/>
    </source>
</evidence>
<comment type="catalytic activity">
    <reaction evidence="14">
        <text>5,6-dihydrouridine(16) in tRNA + NAD(+) = uridine(16) in tRNA + NADH + H(+)</text>
        <dbReference type="Rhea" id="RHEA:53380"/>
        <dbReference type="Rhea" id="RHEA-COMP:13543"/>
        <dbReference type="Rhea" id="RHEA-COMP:13544"/>
        <dbReference type="ChEBI" id="CHEBI:15378"/>
        <dbReference type="ChEBI" id="CHEBI:57540"/>
        <dbReference type="ChEBI" id="CHEBI:57945"/>
        <dbReference type="ChEBI" id="CHEBI:65315"/>
        <dbReference type="ChEBI" id="CHEBI:74443"/>
        <dbReference type="EC" id="1.3.1.88"/>
    </reaction>
    <physiologicalReaction direction="right-to-left" evidence="14">
        <dbReference type="Rhea" id="RHEA:53382"/>
    </physiologicalReaction>
</comment>
<dbReference type="Pfam" id="PF01207">
    <property type="entry name" value="Dus"/>
    <property type="match status" value="1"/>
</dbReference>
<keyword evidence="6" id="KW-0521">NADP</keyword>
<comment type="caution">
    <text evidence="19">The sequence shown here is derived from an EMBL/GenBank/DDBJ whole genome shotgun (WGS) entry which is preliminary data.</text>
</comment>
<evidence type="ECO:0000256" key="13">
    <source>
        <dbReference type="ARBA" id="ARBA00048342"/>
    </source>
</evidence>
<dbReference type="InterPro" id="IPR035587">
    <property type="entry name" value="DUS-like_FMN-bd"/>
</dbReference>
<dbReference type="PANTHER" id="PTHR11082">
    <property type="entry name" value="TRNA-DIHYDROURIDINE SYNTHASE"/>
    <property type="match status" value="1"/>
</dbReference>